<gene>
    <name evidence="3" type="ORF">GGR17_004021</name>
</gene>
<dbReference type="InterPro" id="IPR050272">
    <property type="entry name" value="Isochorismatase-like_hydrls"/>
</dbReference>
<accession>A0A840CDK6</accession>
<evidence type="ECO:0000256" key="1">
    <source>
        <dbReference type="ARBA" id="ARBA00022801"/>
    </source>
</evidence>
<dbReference type="RefSeq" id="WP_054539486.1">
    <property type="nucleotide sequence ID" value="NZ_JACIEQ010000029.1"/>
</dbReference>
<evidence type="ECO:0000313" key="4">
    <source>
        <dbReference type="Proteomes" id="UP000585681"/>
    </source>
</evidence>
<sequence length="216" mass="22687">MRNEADLDTYADAGFGRSVPRGLAPAVVVVDFSYGFTDTCYPTAADMSDEIAATRKLLDVARVAGRAVIFTTISYTPGEVTMLPWLRKASGMKALMAGTRLVEIDDRLAPSEAEPVIVKHGASGFHGTNLAALLAGAGIDTVLIAGATTSGCVRATVVDAVQSGFNVLVPRDCVADRAQAPHEANLFDIQQKYGDVIGLDDALAYLQAPSRQGNKG</sequence>
<keyword evidence="1" id="KW-0378">Hydrolase</keyword>
<keyword evidence="4" id="KW-1185">Reference proteome</keyword>
<comment type="caution">
    <text evidence="3">The sequence shown here is derived from an EMBL/GenBank/DDBJ whole genome shotgun (WGS) entry which is preliminary data.</text>
</comment>
<proteinExistence type="predicted"/>
<evidence type="ECO:0000313" key="3">
    <source>
        <dbReference type="EMBL" id="MBB4024181.1"/>
    </source>
</evidence>
<dbReference type="PANTHER" id="PTHR43540">
    <property type="entry name" value="PEROXYUREIDOACRYLATE/UREIDOACRYLATE AMIDOHYDROLASE-RELATED"/>
    <property type="match status" value="1"/>
</dbReference>
<organism evidence="3 4">
    <name type="scientific">Actibacterium naphthalenivorans</name>
    <dbReference type="NCBI Taxonomy" id="1614693"/>
    <lineage>
        <taxon>Bacteria</taxon>
        <taxon>Pseudomonadati</taxon>
        <taxon>Pseudomonadota</taxon>
        <taxon>Alphaproteobacteria</taxon>
        <taxon>Rhodobacterales</taxon>
        <taxon>Roseobacteraceae</taxon>
        <taxon>Actibacterium</taxon>
    </lineage>
</organism>
<name>A0A840CDK6_9RHOB</name>
<dbReference type="Gene3D" id="3.40.50.850">
    <property type="entry name" value="Isochorismatase-like"/>
    <property type="match status" value="1"/>
</dbReference>
<protein>
    <submittedName>
        <fullName evidence="3">Nicotinamidase-related amidase</fullName>
    </submittedName>
</protein>
<dbReference type="GO" id="GO:0016787">
    <property type="term" value="F:hydrolase activity"/>
    <property type="evidence" value="ECO:0007669"/>
    <property type="project" value="UniProtKB-KW"/>
</dbReference>
<dbReference type="InterPro" id="IPR000868">
    <property type="entry name" value="Isochorismatase-like_dom"/>
</dbReference>
<dbReference type="Pfam" id="PF00857">
    <property type="entry name" value="Isochorismatase"/>
    <property type="match status" value="1"/>
</dbReference>
<dbReference type="EMBL" id="JACIEQ010000029">
    <property type="protein sequence ID" value="MBB4024181.1"/>
    <property type="molecule type" value="Genomic_DNA"/>
</dbReference>
<evidence type="ECO:0000259" key="2">
    <source>
        <dbReference type="Pfam" id="PF00857"/>
    </source>
</evidence>
<dbReference type="PANTHER" id="PTHR43540:SF1">
    <property type="entry name" value="ISOCHORISMATASE HYDROLASE"/>
    <property type="match status" value="1"/>
</dbReference>
<dbReference type="Proteomes" id="UP000585681">
    <property type="component" value="Unassembled WGS sequence"/>
</dbReference>
<feature type="domain" description="Isochorismatase-like" evidence="2">
    <location>
        <begin position="26"/>
        <end position="200"/>
    </location>
</feature>
<dbReference type="InterPro" id="IPR036380">
    <property type="entry name" value="Isochorismatase-like_sf"/>
</dbReference>
<reference evidence="3" key="1">
    <citation type="submission" date="2020-08" db="EMBL/GenBank/DDBJ databases">
        <title>Genomic Encyclopedia of Type Strains, Phase IV (KMG-IV): sequencing the most valuable type-strain genomes for metagenomic binning, comparative biology and taxonomic classification.</title>
        <authorList>
            <person name="Goeker M."/>
        </authorList>
    </citation>
    <scope>NUCLEOTIDE SEQUENCE [LARGE SCALE GENOMIC DNA]</scope>
    <source>
        <strain evidence="3">DSM 105040</strain>
    </source>
</reference>
<dbReference type="AlphaFoldDB" id="A0A840CDK6"/>
<dbReference type="SUPFAM" id="SSF52499">
    <property type="entry name" value="Isochorismatase-like hydrolases"/>
    <property type="match status" value="1"/>
</dbReference>
<dbReference type="PROSITE" id="PS50007">
    <property type="entry name" value="PIPLC_X_DOMAIN"/>
    <property type="match status" value="1"/>
</dbReference>